<comment type="caution">
    <text evidence="7">The sequence shown here is derived from an EMBL/GenBank/DDBJ whole genome shotgun (WGS) entry which is preliminary data.</text>
</comment>
<dbReference type="CDD" id="cd00067">
    <property type="entry name" value="GAL4"/>
    <property type="match status" value="1"/>
</dbReference>
<dbReference type="STRING" id="1380566.A0A179FHR6"/>
<evidence type="ECO:0000256" key="1">
    <source>
        <dbReference type="ARBA" id="ARBA00022723"/>
    </source>
</evidence>
<reference evidence="7 8" key="1">
    <citation type="journal article" date="2016" name="PLoS Pathog.">
        <title>Biosynthesis of antibiotic leucinostatins in bio-control fungus Purpureocillium lilacinum and their inhibition on phytophthora revealed by genome mining.</title>
        <authorList>
            <person name="Wang G."/>
            <person name="Liu Z."/>
            <person name="Lin R."/>
            <person name="Li E."/>
            <person name="Mao Z."/>
            <person name="Ling J."/>
            <person name="Yang Y."/>
            <person name="Yin W.B."/>
            <person name="Xie B."/>
        </authorList>
    </citation>
    <scope>NUCLEOTIDE SEQUENCE [LARGE SCALE GENOMIC DNA]</scope>
    <source>
        <strain evidence="7">170</strain>
    </source>
</reference>
<keyword evidence="3" id="KW-0804">Transcription</keyword>
<dbReference type="PANTHER" id="PTHR47424">
    <property type="entry name" value="REGULATORY PROTEIN GAL4"/>
    <property type="match status" value="1"/>
</dbReference>
<dbReference type="InterPro" id="IPR001138">
    <property type="entry name" value="Zn2Cys6_DnaBD"/>
</dbReference>
<organism evidence="7 8">
    <name type="scientific">Pochonia chlamydosporia 170</name>
    <dbReference type="NCBI Taxonomy" id="1380566"/>
    <lineage>
        <taxon>Eukaryota</taxon>
        <taxon>Fungi</taxon>
        <taxon>Dikarya</taxon>
        <taxon>Ascomycota</taxon>
        <taxon>Pezizomycotina</taxon>
        <taxon>Sordariomycetes</taxon>
        <taxon>Hypocreomycetidae</taxon>
        <taxon>Hypocreales</taxon>
        <taxon>Clavicipitaceae</taxon>
        <taxon>Pochonia</taxon>
    </lineage>
</organism>
<dbReference type="GO" id="GO:0000435">
    <property type="term" value="P:positive regulation of transcription from RNA polymerase II promoter by galactose"/>
    <property type="evidence" value="ECO:0007669"/>
    <property type="project" value="TreeGrafter"/>
</dbReference>
<dbReference type="AlphaFoldDB" id="A0A179FHR6"/>
<feature type="compositionally biased region" description="Polar residues" evidence="5">
    <location>
        <begin position="85"/>
        <end position="104"/>
    </location>
</feature>
<dbReference type="InterPro" id="IPR051127">
    <property type="entry name" value="Fungal_SecMet_Regulators"/>
</dbReference>
<evidence type="ECO:0000259" key="6">
    <source>
        <dbReference type="PROSITE" id="PS50048"/>
    </source>
</evidence>
<dbReference type="PANTHER" id="PTHR47424:SF4">
    <property type="entry name" value="ZN(II)2CYS6 TRANSCRIPTION FACTOR (EUROFUNG)"/>
    <property type="match status" value="1"/>
</dbReference>
<dbReference type="EMBL" id="LSBJ02000005">
    <property type="protein sequence ID" value="OAQ64967.1"/>
    <property type="molecule type" value="Genomic_DNA"/>
</dbReference>
<feature type="compositionally biased region" description="Polar residues" evidence="5">
    <location>
        <begin position="686"/>
        <end position="699"/>
    </location>
</feature>
<keyword evidence="4" id="KW-0539">Nucleus</keyword>
<dbReference type="InterPro" id="IPR036864">
    <property type="entry name" value="Zn2-C6_fun-type_DNA-bd_sf"/>
</dbReference>
<dbReference type="OrthoDB" id="424974at2759"/>
<evidence type="ECO:0000313" key="7">
    <source>
        <dbReference type="EMBL" id="OAQ64967.1"/>
    </source>
</evidence>
<dbReference type="InterPro" id="IPR007219">
    <property type="entry name" value="XnlR_reg_dom"/>
</dbReference>
<dbReference type="GO" id="GO:0005634">
    <property type="term" value="C:nucleus"/>
    <property type="evidence" value="ECO:0007669"/>
    <property type="project" value="TreeGrafter"/>
</dbReference>
<dbReference type="Pfam" id="PF04082">
    <property type="entry name" value="Fungal_trans"/>
    <property type="match status" value="1"/>
</dbReference>
<dbReference type="CDD" id="cd12148">
    <property type="entry name" value="fungal_TF_MHR"/>
    <property type="match status" value="1"/>
</dbReference>
<accession>A0A179FHR6</accession>
<feature type="region of interest" description="Disordered" evidence="5">
    <location>
        <begin position="683"/>
        <end position="706"/>
    </location>
</feature>
<protein>
    <submittedName>
        <fullName evidence="7">Fungal specific transcription factor domain-containing protein</fullName>
    </submittedName>
</protein>
<sequence>MSSHLPAGIPLQPGPRRPKRLKIDVACDTCRSRKVKCDGVRPACGNCSKRFGQKENCRYSNSDGTPAPAPKDTLPTYNDRPIVSGTAQHQQQHPSRASKINNQALPPGAPYAASRDRPGAYPSAHVPVFRPVLPNPSQSQTNTDIKPIASRDKRPAAPSETSSVPTTDASPSVIDSMTAVVDDGVSTGEFFGSSSAGSFTAQIKAAVASRLGQAQPKPPRPSPSLGIGSLNAPRRPGMHNSANDVLPPRRQADHLMNVYWFYVDPLYPFLDRRKWEQNYANLFSGTPLDTNEGIFVSTLNVIFALSTQLVESMEPENRDETSDVYFRRAKDLLDLTFWDSGSLELVQYLLLMSQYLQSTSLPHQTWMIVGSAVRVAQSLGLHLPETSAAQPTPSQRELLRRIWHGCVLMDRMVSLTHGRPAMVSRSLASTVPLPLTSSNAKPSDYGRLTEGSFFVKSVELYEITHRVLLDLYSEPGSRPRSTVNDDRKDEDLATVMQLDSAMMKWEESLPKFLILSDPDVANNDVSHRQAVILHIRFLHARMLLLRPVVARVCVPQPGTGTGTGRLPDSLQSRVMQQCTMCCVDIARNIISLLLKYQAYDGTVGLLPAWWYRVYYLFSAATVLIAAKLRTDIFNPVDINQAWGEVMKVLEAHEHVSQSARRCVAALQILSSKILQGQGAPAMDRPTSFNTSLPPIQPVSSHADRMPPPMPPDQAFAQFPELDMRQLTFSVDDFSWLNDMNAWNVLNDT</sequence>
<dbReference type="RefSeq" id="XP_018142281.1">
    <property type="nucleotide sequence ID" value="XM_018285234.1"/>
</dbReference>
<evidence type="ECO:0000256" key="2">
    <source>
        <dbReference type="ARBA" id="ARBA00023015"/>
    </source>
</evidence>
<feature type="domain" description="Zn(2)-C6 fungal-type" evidence="6">
    <location>
        <begin position="26"/>
        <end position="59"/>
    </location>
</feature>
<dbReference type="SMART" id="SM00066">
    <property type="entry name" value="GAL4"/>
    <property type="match status" value="1"/>
</dbReference>
<evidence type="ECO:0000313" key="8">
    <source>
        <dbReference type="Proteomes" id="UP000078397"/>
    </source>
</evidence>
<keyword evidence="8" id="KW-1185">Reference proteome</keyword>
<feature type="compositionally biased region" description="Polar residues" evidence="5">
    <location>
        <begin position="135"/>
        <end position="144"/>
    </location>
</feature>
<dbReference type="GO" id="GO:0006351">
    <property type="term" value="P:DNA-templated transcription"/>
    <property type="evidence" value="ECO:0007669"/>
    <property type="project" value="InterPro"/>
</dbReference>
<dbReference type="SMART" id="SM00906">
    <property type="entry name" value="Fungal_trans"/>
    <property type="match status" value="1"/>
</dbReference>
<proteinExistence type="predicted"/>
<dbReference type="Gene3D" id="4.10.240.10">
    <property type="entry name" value="Zn(2)-C6 fungal-type DNA-binding domain"/>
    <property type="match status" value="1"/>
</dbReference>
<name>A0A179FHR6_METCM</name>
<evidence type="ECO:0000256" key="4">
    <source>
        <dbReference type="ARBA" id="ARBA00023242"/>
    </source>
</evidence>
<evidence type="ECO:0000256" key="5">
    <source>
        <dbReference type="SAM" id="MobiDB-lite"/>
    </source>
</evidence>
<gene>
    <name evidence="7" type="ORF">VFPPC_06145</name>
</gene>
<dbReference type="KEGG" id="pchm:VFPPC_06145"/>
<evidence type="ECO:0000256" key="3">
    <source>
        <dbReference type="ARBA" id="ARBA00023163"/>
    </source>
</evidence>
<dbReference type="Proteomes" id="UP000078397">
    <property type="component" value="Unassembled WGS sequence"/>
</dbReference>
<feature type="compositionally biased region" description="Polar residues" evidence="5">
    <location>
        <begin position="159"/>
        <end position="171"/>
    </location>
</feature>
<feature type="region of interest" description="Disordered" evidence="5">
    <location>
        <begin position="210"/>
        <end position="246"/>
    </location>
</feature>
<dbReference type="SUPFAM" id="SSF57701">
    <property type="entry name" value="Zn2/Cys6 DNA-binding domain"/>
    <property type="match status" value="1"/>
</dbReference>
<feature type="region of interest" description="Disordered" evidence="5">
    <location>
        <begin position="55"/>
        <end position="171"/>
    </location>
</feature>
<dbReference type="GO" id="GO:0000978">
    <property type="term" value="F:RNA polymerase II cis-regulatory region sequence-specific DNA binding"/>
    <property type="evidence" value="ECO:0007669"/>
    <property type="project" value="TreeGrafter"/>
</dbReference>
<dbReference type="PROSITE" id="PS50048">
    <property type="entry name" value="ZN2_CY6_FUNGAL_2"/>
    <property type="match status" value="1"/>
</dbReference>
<keyword evidence="2" id="KW-0805">Transcription regulation</keyword>
<dbReference type="GO" id="GO:0008270">
    <property type="term" value="F:zinc ion binding"/>
    <property type="evidence" value="ECO:0007669"/>
    <property type="project" value="InterPro"/>
</dbReference>
<keyword evidence="1" id="KW-0479">Metal-binding</keyword>
<dbReference type="GeneID" id="28849228"/>
<dbReference type="GO" id="GO:0000981">
    <property type="term" value="F:DNA-binding transcription factor activity, RNA polymerase II-specific"/>
    <property type="evidence" value="ECO:0007669"/>
    <property type="project" value="InterPro"/>
</dbReference>
<dbReference type="Pfam" id="PF00172">
    <property type="entry name" value="Zn_clus"/>
    <property type="match status" value="1"/>
</dbReference>